<organism evidence="1 2">
    <name type="scientific">Trifolium medium</name>
    <dbReference type="NCBI Taxonomy" id="97028"/>
    <lineage>
        <taxon>Eukaryota</taxon>
        <taxon>Viridiplantae</taxon>
        <taxon>Streptophyta</taxon>
        <taxon>Embryophyta</taxon>
        <taxon>Tracheophyta</taxon>
        <taxon>Spermatophyta</taxon>
        <taxon>Magnoliopsida</taxon>
        <taxon>eudicotyledons</taxon>
        <taxon>Gunneridae</taxon>
        <taxon>Pentapetalae</taxon>
        <taxon>rosids</taxon>
        <taxon>fabids</taxon>
        <taxon>Fabales</taxon>
        <taxon>Fabaceae</taxon>
        <taxon>Papilionoideae</taxon>
        <taxon>50 kb inversion clade</taxon>
        <taxon>NPAAA clade</taxon>
        <taxon>Hologalegina</taxon>
        <taxon>IRL clade</taxon>
        <taxon>Trifolieae</taxon>
        <taxon>Trifolium</taxon>
    </lineage>
</organism>
<keyword evidence="2" id="KW-1185">Reference proteome</keyword>
<dbReference type="PANTHER" id="PTHR35046">
    <property type="entry name" value="ZINC KNUCKLE (CCHC-TYPE) FAMILY PROTEIN"/>
    <property type="match status" value="1"/>
</dbReference>
<dbReference type="Proteomes" id="UP000265520">
    <property type="component" value="Unassembled WGS sequence"/>
</dbReference>
<accession>A0A392SKM1</accession>
<reference evidence="1 2" key="1">
    <citation type="journal article" date="2018" name="Front. Plant Sci.">
        <title>Red Clover (Trifolium pratense) and Zigzag Clover (T. medium) - A Picture of Genomic Similarities and Differences.</title>
        <authorList>
            <person name="Dluhosova J."/>
            <person name="Istvanek J."/>
            <person name="Nedelnik J."/>
            <person name="Repkova J."/>
        </authorList>
    </citation>
    <scope>NUCLEOTIDE SEQUENCE [LARGE SCALE GENOMIC DNA]</scope>
    <source>
        <strain evidence="2">cv. 10/8</strain>
        <tissue evidence="1">Leaf</tissue>
    </source>
</reference>
<comment type="caution">
    <text evidence="1">The sequence shown here is derived from an EMBL/GenBank/DDBJ whole genome shotgun (WGS) entry which is preliminary data.</text>
</comment>
<dbReference type="SUPFAM" id="SSF56672">
    <property type="entry name" value="DNA/RNA polymerases"/>
    <property type="match status" value="1"/>
</dbReference>
<dbReference type="EMBL" id="LXQA010400770">
    <property type="protein sequence ID" value="MCI49413.1"/>
    <property type="molecule type" value="Genomic_DNA"/>
</dbReference>
<dbReference type="Gene3D" id="3.10.10.10">
    <property type="entry name" value="HIV Type 1 Reverse Transcriptase, subunit A, domain 1"/>
    <property type="match status" value="1"/>
</dbReference>
<evidence type="ECO:0000313" key="1">
    <source>
        <dbReference type="EMBL" id="MCI49413.1"/>
    </source>
</evidence>
<name>A0A392SKM1_9FABA</name>
<dbReference type="PANTHER" id="PTHR35046:SF26">
    <property type="entry name" value="RNA-DIRECTED DNA POLYMERASE"/>
    <property type="match status" value="1"/>
</dbReference>
<evidence type="ECO:0000313" key="2">
    <source>
        <dbReference type="Proteomes" id="UP000265520"/>
    </source>
</evidence>
<protein>
    <submittedName>
        <fullName evidence="1">Putative gag-pol polyprotein</fullName>
    </submittedName>
</protein>
<dbReference type="AlphaFoldDB" id="A0A392SKM1"/>
<sequence length="88" mass="10081">MCFESNQEVVLPVKFEQLLADFMDVIPEEVQHGFPPMRDIQHAIDFVPGAVIPNRPAYKMSPQEHAEVQRQVGQLLRATIFSKIDHHS</sequence>
<proteinExistence type="predicted"/>
<dbReference type="InterPro" id="IPR043502">
    <property type="entry name" value="DNA/RNA_pol_sf"/>
</dbReference>